<dbReference type="PANTHER" id="PTHR42812">
    <property type="entry name" value="BETA-XYLOSIDASE"/>
    <property type="match status" value="1"/>
</dbReference>
<dbReference type="InterPro" id="IPR006710">
    <property type="entry name" value="Glyco_hydro_43"/>
</dbReference>
<dbReference type="InterPro" id="IPR023296">
    <property type="entry name" value="Glyco_hydro_beta-prop_sf"/>
</dbReference>
<dbReference type="RefSeq" id="XP_045962884.1">
    <property type="nucleotide sequence ID" value="XM_046105846.1"/>
</dbReference>
<dbReference type="InterPro" id="IPR013320">
    <property type="entry name" value="ConA-like_dom_sf"/>
</dbReference>
<evidence type="ECO:0000256" key="1">
    <source>
        <dbReference type="ARBA" id="ARBA00009865"/>
    </source>
</evidence>
<dbReference type="PANTHER" id="PTHR42812:SF16">
    <property type="entry name" value="HYDROLASE, PUTATIVE (AFU_ORTHOLOGUE AFUA_7G06110)-RELATED"/>
    <property type="match status" value="1"/>
</dbReference>
<sequence length="480" mass="52786">MGIWAPSLSYVNSTFYITSMAMEGNSSPLTYPRVFWVSSPDIMAWSAPTWGEPFGIDPHLFSDPVSGKDYLTLMSLNNDYDRLWGIGQCEVDLQTGKCLGPFRNIWNGTLDVTTSTRPEGPKIFYKEPHYYLLIAEGGTGITHRASIARSDKPIGPWTASPSNPLIFNGANTNLTIGATGHATMADTPDGRWFATLLAYRYIGTNRWAIGRETFFSPVTWEDGWPTMNEGEKLLLSQRFDYGPDQERPPPPHEDHFEEDVLDISWYQLRSPYTQNYRMRSASAEESFSFVANSTSGLVLLPNAYTLSDRDTPAAVLRKQKSLNMTFTATLLPIVEGLGPYQSVGVTAYVSELNHHDIGVRGCANSTGLCVFVDSTVGSAGPGTRPVTIESALNVSSIPTGLDLVISPNLLTYSLGYSNGNGAVLWLKSFPSTNLPPGFDGAMFGLFASGNGFPWPFDAPEVGFSKIREEYYADDLPDYIQ</sequence>
<name>A0A9P8UV95_9PEZI</name>
<dbReference type="Gene3D" id="2.115.10.20">
    <property type="entry name" value="Glycosyl hydrolase domain, family 43"/>
    <property type="match status" value="1"/>
</dbReference>
<accession>A0A9P8UV95</accession>
<dbReference type="GeneID" id="70134737"/>
<evidence type="ECO:0000313" key="6">
    <source>
        <dbReference type="EMBL" id="KAH6658650.1"/>
    </source>
</evidence>
<dbReference type="InterPro" id="IPR041542">
    <property type="entry name" value="GH43_C2"/>
</dbReference>
<dbReference type="SUPFAM" id="SSF49899">
    <property type="entry name" value="Concanavalin A-like lectins/glucanases"/>
    <property type="match status" value="1"/>
</dbReference>
<dbReference type="Gene3D" id="2.60.120.200">
    <property type="match status" value="1"/>
</dbReference>
<organism evidence="6 7">
    <name type="scientific">Truncatella angustata</name>
    <dbReference type="NCBI Taxonomy" id="152316"/>
    <lineage>
        <taxon>Eukaryota</taxon>
        <taxon>Fungi</taxon>
        <taxon>Dikarya</taxon>
        <taxon>Ascomycota</taxon>
        <taxon>Pezizomycotina</taxon>
        <taxon>Sordariomycetes</taxon>
        <taxon>Xylariomycetidae</taxon>
        <taxon>Amphisphaeriales</taxon>
        <taxon>Sporocadaceae</taxon>
        <taxon>Truncatella</taxon>
    </lineage>
</organism>
<evidence type="ECO:0000259" key="5">
    <source>
        <dbReference type="Pfam" id="PF17851"/>
    </source>
</evidence>
<dbReference type="AlphaFoldDB" id="A0A9P8UV95"/>
<reference evidence="6" key="1">
    <citation type="journal article" date="2021" name="Nat. Commun.">
        <title>Genetic determinants of endophytism in the Arabidopsis root mycobiome.</title>
        <authorList>
            <person name="Mesny F."/>
            <person name="Miyauchi S."/>
            <person name="Thiergart T."/>
            <person name="Pickel B."/>
            <person name="Atanasova L."/>
            <person name="Karlsson M."/>
            <person name="Huettel B."/>
            <person name="Barry K.W."/>
            <person name="Haridas S."/>
            <person name="Chen C."/>
            <person name="Bauer D."/>
            <person name="Andreopoulos W."/>
            <person name="Pangilinan J."/>
            <person name="LaButti K."/>
            <person name="Riley R."/>
            <person name="Lipzen A."/>
            <person name="Clum A."/>
            <person name="Drula E."/>
            <person name="Henrissat B."/>
            <person name="Kohler A."/>
            <person name="Grigoriev I.V."/>
            <person name="Martin F.M."/>
            <person name="Hacquard S."/>
        </authorList>
    </citation>
    <scope>NUCLEOTIDE SEQUENCE</scope>
    <source>
        <strain evidence="6">MPI-SDFR-AT-0073</strain>
    </source>
</reference>
<dbReference type="SUPFAM" id="SSF75005">
    <property type="entry name" value="Arabinanase/levansucrase/invertase"/>
    <property type="match status" value="1"/>
</dbReference>
<keyword evidence="3 4" id="KW-0326">Glycosidase</keyword>
<keyword evidence="2 4" id="KW-0378">Hydrolase</keyword>
<feature type="domain" description="Beta-xylosidase C-terminal Concanavalin A-like" evidence="5">
    <location>
        <begin position="254"/>
        <end position="450"/>
    </location>
</feature>
<evidence type="ECO:0000256" key="4">
    <source>
        <dbReference type="RuleBase" id="RU361187"/>
    </source>
</evidence>
<dbReference type="GO" id="GO:0004553">
    <property type="term" value="F:hydrolase activity, hydrolyzing O-glycosyl compounds"/>
    <property type="evidence" value="ECO:0007669"/>
    <property type="project" value="InterPro"/>
</dbReference>
<protein>
    <submittedName>
        <fullName evidence="6">Glycosyl hydrolase</fullName>
    </submittedName>
</protein>
<dbReference type="Pfam" id="PF17851">
    <property type="entry name" value="GH43_C2"/>
    <property type="match status" value="1"/>
</dbReference>
<evidence type="ECO:0000313" key="7">
    <source>
        <dbReference type="Proteomes" id="UP000758603"/>
    </source>
</evidence>
<evidence type="ECO:0000256" key="3">
    <source>
        <dbReference type="ARBA" id="ARBA00023295"/>
    </source>
</evidence>
<comment type="caution">
    <text evidence="6">The sequence shown here is derived from an EMBL/GenBank/DDBJ whole genome shotgun (WGS) entry which is preliminary data.</text>
</comment>
<dbReference type="Proteomes" id="UP000758603">
    <property type="component" value="Unassembled WGS sequence"/>
</dbReference>
<dbReference type="GO" id="GO:0005975">
    <property type="term" value="P:carbohydrate metabolic process"/>
    <property type="evidence" value="ECO:0007669"/>
    <property type="project" value="InterPro"/>
</dbReference>
<keyword evidence="7" id="KW-1185">Reference proteome</keyword>
<proteinExistence type="inferred from homology"/>
<dbReference type="OrthoDB" id="2139957at2759"/>
<comment type="similarity">
    <text evidence="1 4">Belongs to the glycosyl hydrolase 43 family.</text>
</comment>
<dbReference type="EMBL" id="JAGPXC010000002">
    <property type="protein sequence ID" value="KAH6658650.1"/>
    <property type="molecule type" value="Genomic_DNA"/>
</dbReference>
<dbReference type="InterPro" id="IPR051795">
    <property type="entry name" value="Glycosyl_Hydrlase_43"/>
</dbReference>
<gene>
    <name evidence="6" type="ORF">BKA67DRAFT_644413</name>
</gene>
<dbReference type="Pfam" id="PF04616">
    <property type="entry name" value="Glyco_hydro_43"/>
    <property type="match status" value="1"/>
</dbReference>
<evidence type="ECO:0000256" key="2">
    <source>
        <dbReference type="ARBA" id="ARBA00022801"/>
    </source>
</evidence>